<reference evidence="2 3" key="1">
    <citation type="submission" date="2015-11" db="EMBL/GenBank/DDBJ databases">
        <title>Genomic analysis of 38 Legionella species identifies large and diverse effector repertoires.</title>
        <authorList>
            <person name="Burstein D."/>
            <person name="Amaro F."/>
            <person name="Zusman T."/>
            <person name="Lifshitz Z."/>
            <person name="Cohen O."/>
            <person name="Gilbert J.A."/>
            <person name="Pupko T."/>
            <person name="Shuman H.A."/>
            <person name="Segal G."/>
        </authorList>
    </citation>
    <scope>NUCLEOTIDE SEQUENCE [LARGE SCALE GENOMIC DNA]</scope>
    <source>
        <strain evidence="2 3">ATCC 49655</strain>
    </source>
</reference>
<feature type="signal peptide" evidence="1">
    <location>
        <begin position="1"/>
        <end position="19"/>
    </location>
</feature>
<dbReference type="PATRIC" id="fig|1122169.6.peg.2863"/>
<evidence type="ECO:0000313" key="3">
    <source>
        <dbReference type="Proteomes" id="UP000054600"/>
    </source>
</evidence>
<dbReference type="AlphaFoldDB" id="A0A0W0YL93"/>
<feature type="chain" id="PRO_5006917741" evidence="1">
    <location>
        <begin position="20"/>
        <end position="148"/>
    </location>
</feature>
<comment type="caution">
    <text evidence="2">The sequence shown here is derived from an EMBL/GenBank/DDBJ whole genome shotgun (WGS) entry which is preliminary data.</text>
</comment>
<dbReference type="Proteomes" id="UP000054600">
    <property type="component" value="Unassembled WGS sequence"/>
</dbReference>
<accession>A0A0W0YL93</accession>
<evidence type="ECO:0000313" key="2">
    <source>
        <dbReference type="EMBL" id="KTD57650.1"/>
    </source>
</evidence>
<proteinExistence type="predicted"/>
<keyword evidence="1" id="KW-0732">Signal</keyword>
<dbReference type="RefSeq" id="WP_018576790.1">
    <property type="nucleotide sequence ID" value="NZ_KB892391.1"/>
</dbReference>
<gene>
    <name evidence="2" type="ORF">Lsha_2491</name>
</gene>
<evidence type="ECO:0000256" key="1">
    <source>
        <dbReference type="SAM" id="SignalP"/>
    </source>
</evidence>
<sequence length="148" mass="17004">MKKICLIILFSIVSFNINAQCKNLTSEDVETWLGTALRTTFLFSYCDYKTRLTKAKTFYTDEAWTDEYQKMVLRNVVGVEGISNIVWINHPKPVKSKSGDTWVIQGQKLNINTFAIDSAGFVETTMTFYITQSKDCKLKISDIKFETK</sequence>
<name>A0A0W0YL93_9GAMM</name>
<dbReference type="EMBL" id="LNYW01000066">
    <property type="protein sequence ID" value="KTD57650.1"/>
    <property type="molecule type" value="Genomic_DNA"/>
</dbReference>
<protein>
    <submittedName>
        <fullName evidence="2">Uncharacterized protein</fullName>
    </submittedName>
</protein>
<keyword evidence="3" id="KW-1185">Reference proteome</keyword>
<organism evidence="2 3">
    <name type="scientific">Legionella shakespearei DSM 23087</name>
    <dbReference type="NCBI Taxonomy" id="1122169"/>
    <lineage>
        <taxon>Bacteria</taxon>
        <taxon>Pseudomonadati</taxon>
        <taxon>Pseudomonadota</taxon>
        <taxon>Gammaproteobacteria</taxon>
        <taxon>Legionellales</taxon>
        <taxon>Legionellaceae</taxon>
        <taxon>Legionella</taxon>
    </lineage>
</organism>